<dbReference type="PANTHER" id="PTHR45138:SF9">
    <property type="entry name" value="DIGUANYLATE CYCLASE DGCM-RELATED"/>
    <property type="match status" value="1"/>
</dbReference>
<organism evidence="4 5">
    <name type="scientific">Actinoplanes ianthinogenes</name>
    <dbReference type="NCBI Taxonomy" id="122358"/>
    <lineage>
        <taxon>Bacteria</taxon>
        <taxon>Bacillati</taxon>
        <taxon>Actinomycetota</taxon>
        <taxon>Actinomycetes</taxon>
        <taxon>Micromonosporales</taxon>
        <taxon>Micromonosporaceae</taxon>
        <taxon>Actinoplanes</taxon>
    </lineage>
</organism>
<accession>A0ABM7LLR7</accession>
<evidence type="ECO:0000256" key="1">
    <source>
        <dbReference type="SAM" id="MobiDB-lite"/>
    </source>
</evidence>
<feature type="domain" description="GGDEF" evidence="3">
    <location>
        <begin position="206"/>
        <end position="336"/>
    </location>
</feature>
<keyword evidence="5" id="KW-1185">Reference proteome</keyword>
<dbReference type="CDD" id="cd01949">
    <property type="entry name" value="GGDEF"/>
    <property type="match status" value="1"/>
</dbReference>
<keyword evidence="2" id="KW-1133">Transmembrane helix</keyword>
<evidence type="ECO:0000313" key="5">
    <source>
        <dbReference type="Proteomes" id="UP000676967"/>
    </source>
</evidence>
<feature type="transmembrane region" description="Helical" evidence="2">
    <location>
        <begin position="141"/>
        <end position="159"/>
    </location>
</feature>
<dbReference type="PANTHER" id="PTHR45138">
    <property type="entry name" value="REGULATORY COMPONENTS OF SENSORY TRANSDUCTION SYSTEM"/>
    <property type="match status" value="1"/>
</dbReference>
<reference evidence="4 5" key="1">
    <citation type="submission" date="2020-08" db="EMBL/GenBank/DDBJ databases">
        <title>Whole genome shotgun sequence of Actinoplanes ianthinogenes NBRC 13996.</title>
        <authorList>
            <person name="Komaki H."/>
            <person name="Tamura T."/>
        </authorList>
    </citation>
    <scope>NUCLEOTIDE SEQUENCE [LARGE SCALE GENOMIC DNA]</scope>
    <source>
        <strain evidence="4 5">NBRC 13996</strain>
    </source>
</reference>
<feature type="region of interest" description="Disordered" evidence="1">
    <location>
        <begin position="326"/>
        <end position="356"/>
    </location>
</feature>
<dbReference type="RefSeq" id="WP_189331031.1">
    <property type="nucleotide sequence ID" value="NZ_AP023356.1"/>
</dbReference>
<dbReference type="SUPFAM" id="SSF55073">
    <property type="entry name" value="Nucleotide cyclase"/>
    <property type="match status" value="1"/>
</dbReference>
<dbReference type="InterPro" id="IPR043128">
    <property type="entry name" value="Rev_trsase/Diguanyl_cyclase"/>
</dbReference>
<feature type="transmembrane region" description="Helical" evidence="2">
    <location>
        <begin position="42"/>
        <end position="63"/>
    </location>
</feature>
<protein>
    <recommendedName>
        <fullName evidence="3">GGDEF domain-containing protein</fullName>
    </recommendedName>
</protein>
<keyword evidence="2" id="KW-0812">Transmembrane</keyword>
<feature type="transmembrane region" description="Helical" evidence="2">
    <location>
        <begin position="115"/>
        <end position="135"/>
    </location>
</feature>
<dbReference type="Pfam" id="PF00990">
    <property type="entry name" value="GGDEF"/>
    <property type="match status" value="1"/>
</dbReference>
<dbReference type="NCBIfam" id="TIGR00254">
    <property type="entry name" value="GGDEF"/>
    <property type="match status" value="1"/>
</dbReference>
<name>A0ABM7LLR7_9ACTN</name>
<evidence type="ECO:0000259" key="3">
    <source>
        <dbReference type="PROSITE" id="PS50887"/>
    </source>
</evidence>
<dbReference type="PROSITE" id="PS50887">
    <property type="entry name" value="GGDEF"/>
    <property type="match status" value="1"/>
</dbReference>
<dbReference type="InterPro" id="IPR029787">
    <property type="entry name" value="Nucleotide_cyclase"/>
</dbReference>
<evidence type="ECO:0000256" key="2">
    <source>
        <dbReference type="SAM" id="Phobius"/>
    </source>
</evidence>
<proteinExistence type="predicted"/>
<dbReference type="InterPro" id="IPR000160">
    <property type="entry name" value="GGDEF_dom"/>
</dbReference>
<dbReference type="EMBL" id="AP023356">
    <property type="protein sequence ID" value="BCJ40206.1"/>
    <property type="molecule type" value="Genomic_DNA"/>
</dbReference>
<evidence type="ECO:0000313" key="4">
    <source>
        <dbReference type="EMBL" id="BCJ40206.1"/>
    </source>
</evidence>
<gene>
    <name evidence="4" type="ORF">Aiant_08630</name>
</gene>
<dbReference type="InterPro" id="IPR050469">
    <property type="entry name" value="Diguanylate_Cyclase"/>
</dbReference>
<dbReference type="Gene3D" id="3.30.70.270">
    <property type="match status" value="1"/>
</dbReference>
<keyword evidence="2" id="KW-0472">Membrane</keyword>
<sequence>MPYQLRDQHGANRAVAYLMLVAGPYNLITGVLMKLGDPLPELITVGVTGIALLLVGLVCWRSPEVLPRQFWPAVSFLATVVITGLNFATKDPTTGPQLFYLWPLLYASSYLSRRVAVANVVAISAGHALVAFSFLEVTRAISDWVAMTVAMAMTAWVVISLNARNDRLRAVLQAQATSDALTGAANRRAFDESLHQAVGRAERGEGPAALVLIDVDHFKQINDTWGHAVGDRALVAVADALKAAAEDTEHLVARLGGDEFAVLLRAGPRGASRYTERARAHLAATEGLPGGPPKLSIGIGVAPYHAGGSEELQRVADAALYEAKGGGRGRTAMAKMPPRHNLDQMPAQERASVSPS</sequence>
<feature type="transmembrane region" description="Helical" evidence="2">
    <location>
        <begin position="15"/>
        <end position="35"/>
    </location>
</feature>
<dbReference type="Proteomes" id="UP000676967">
    <property type="component" value="Chromosome"/>
</dbReference>
<dbReference type="SMART" id="SM00267">
    <property type="entry name" value="GGDEF"/>
    <property type="match status" value="1"/>
</dbReference>